<name>A0A397ZJ98_BRACM</name>
<dbReference type="Proteomes" id="UP000264353">
    <property type="component" value="Chromosome A4"/>
</dbReference>
<sequence length="133" mass="15650">MADNIRRALQDINFGADDAPFVLPPAVVRQAEEESRFILIGRLVMPHKQNLRAVVTTMPRNWGFQRNPLQLMNIHVIVHIVRALGEYIQMDCNEEVGSRFEFVRIQLNWNVNHPLRVQRNFQFSPRLNTFMRL</sequence>
<gene>
    <name evidence="1" type="ORF">BRARA_D00656</name>
</gene>
<protein>
    <submittedName>
        <fullName evidence="1">Uncharacterized protein</fullName>
    </submittedName>
</protein>
<reference evidence="1 2" key="1">
    <citation type="submission" date="2018-06" db="EMBL/GenBank/DDBJ databases">
        <title>WGS assembly of Brassica rapa FPsc.</title>
        <authorList>
            <person name="Bowman J."/>
            <person name="Kohchi T."/>
            <person name="Yamato K."/>
            <person name="Jenkins J."/>
            <person name="Shu S."/>
            <person name="Ishizaki K."/>
            <person name="Yamaoka S."/>
            <person name="Nishihama R."/>
            <person name="Nakamura Y."/>
            <person name="Berger F."/>
            <person name="Adam C."/>
            <person name="Aki S."/>
            <person name="Althoff F."/>
            <person name="Araki T."/>
            <person name="Arteaga-Vazquez M."/>
            <person name="Balasubrmanian S."/>
            <person name="Bauer D."/>
            <person name="Boehm C."/>
            <person name="Briginshaw L."/>
            <person name="Caballero-Perez J."/>
            <person name="Catarino B."/>
            <person name="Chen F."/>
            <person name="Chiyoda S."/>
            <person name="Chovatia M."/>
            <person name="Davies K."/>
            <person name="Delmans M."/>
            <person name="Demura T."/>
            <person name="Dierschke T."/>
            <person name="Dolan L."/>
            <person name="Dorantes-Acosta A."/>
            <person name="Eklund D."/>
            <person name="Florent S."/>
            <person name="Flores-Sandoval E."/>
            <person name="Fujiyama A."/>
            <person name="Fukuzawa H."/>
            <person name="Galik B."/>
            <person name="Grimanelli D."/>
            <person name="Grimwood J."/>
            <person name="Grossniklaus U."/>
            <person name="Hamada T."/>
            <person name="Haseloff J."/>
            <person name="Hetherington A."/>
            <person name="Higo A."/>
            <person name="Hirakawa Y."/>
            <person name="Hundley H."/>
            <person name="Ikeda Y."/>
            <person name="Inoue K."/>
            <person name="Inoue S."/>
            <person name="Ishida S."/>
            <person name="Jia Q."/>
            <person name="Kakita M."/>
            <person name="Kanazawa T."/>
            <person name="Kawai Y."/>
            <person name="Kawashima T."/>
            <person name="Kennedy M."/>
            <person name="Kinose K."/>
            <person name="Kinoshita T."/>
            <person name="Kohara Y."/>
            <person name="Koide E."/>
            <person name="Komatsu K."/>
            <person name="Kopischke S."/>
            <person name="Kubo M."/>
            <person name="Kyozuka J."/>
            <person name="Lagercrantz U."/>
            <person name="Lin S."/>
            <person name="Lindquist E."/>
            <person name="Lipzen A."/>
            <person name="Lu C."/>
            <person name="Luna E."/>
            <person name="Martienssen R."/>
            <person name="Minamino N."/>
            <person name="Mizutani M."/>
            <person name="Mizutani M."/>
            <person name="Mochizuki N."/>
            <person name="Monte I."/>
            <person name="Mosher R."/>
            <person name="Nagasaki H."/>
            <person name="Nakagami H."/>
            <person name="Naramoto S."/>
            <person name="Nishitani K."/>
            <person name="Ohtani M."/>
            <person name="Okamoto T."/>
            <person name="Okumura M."/>
            <person name="Phillips J."/>
            <person name="Pollak B."/>
            <person name="Reinders A."/>
            <person name="Roevekamp M."/>
            <person name="Sano R."/>
            <person name="Sawa S."/>
            <person name="Schmid M."/>
            <person name="Shirakawa M."/>
            <person name="Solano R."/>
            <person name="Spunde A."/>
            <person name="Suetsugu N."/>
            <person name="Sugano S."/>
            <person name="Sugiyama A."/>
            <person name="Sun R."/>
            <person name="Suzuki Y."/>
            <person name="Takenaka M."/>
            <person name="Takezawa D."/>
            <person name="Tomogane H."/>
            <person name="Tsuzuki M."/>
            <person name="Ueda T."/>
            <person name="Umeda M."/>
            <person name="Ward J."/>
            <person name="Watanabe Y."/>
            <person name="Yazaki K."/>
            <person name="Yokoyama R."/>
            <person name="Yoshitake Y."/>
            <person name="Yotsui I."/>
            <person name="Zachgo S."/>
            <person name="Schmutz J."/>
        </authorList>
    </citation>
    <scope>NUCLEOTIDE SEQUENCE [LARGE SCALE GENOMIC DNA]</scope>
    <source>
        <strain evidence="2">cv. B-3</strain>
    </source>
</reference>
<dbReference type="EMBL" id="CM010631">
    <property type="protein sequence ID" value="RID65465.1"/>
    <property type="molecule type" value="Genomic_DNA"/>
</dbReference>
<evidence type="ECO:0000313" key="2">
    <source>
        <dbReference type="Proteomes" id="UP000264353"/>
    </source>
</evidence>
<proteinExistence type="predicted"/>
<organism evidence="1 2">
    <name type="scientific">Brassica campestris</name>
    <name type="common">Field mustard</name>
    <dbReference type="NCBI Taxonomy" id="3711"/>
    <lineage>
        <taxon>Eukaryota</taxon>
        <taxon>Viridiplantae</taxon>
        <taxon>Streptophyta</taxon>
        <taxon>Embryophyta</taxon>
        <taxon>Tracheophyta</taxon>
        <taxon>Spermatophyta</taxon>
        <taxon>Magnoliopsida</taxon>
        <taxon>eudicotyledons</taxon>
        <taxon>Gunneridae</taxon>
        <taxon>Pentapetalae</taxon>
        <taxon>rosids</taxon>
        <taxon>malvids</taxon>
        <taxon>Brassicales</taxon>
        <taxon>Brassicaceae</taxon>
        <taxon>Brassiceae</taxon>
        <taxon>Brassica</taxon>
    </lineage>
</organism>
<evidence type="ECO:0000313" key="1">
    <source>
        <dbReference type="EMBL" id="RID65465.1"/>
    </source>
</evidence>
<accession>A0A397ZJ98</accession>
<dbReference type="AlphaFoldDB" id="A0A397ZJ98"/>